<protein>
    <submittedName>
        <fullName evidence="1">Uncharacterized protein</fullName>
    </submittedName>
</protein>
<accession>A0ABD0U6S3</accession>
<dbReference type="EMBL" id="JANQDX010000017">
    <property type="protein sequence ID" value="KAL0908258.1"/>
    <property type="molecule type" value="Genomic_DNA"/>
</dbReference>
<dbReference type="AlphaFoldDB" id="A0ABD0U6S3"/>
<dbReference type="Proteomes" id="UP001552299">
    <property type="component" value="Unassembled WGS sequence"/>
</dbReference>
<evidence type="ECO:0000313" key="1">
    <source>
        <dbReference type="EMBL" id="KAL0908258.1"/>
    </source>
</evidence>
<organism evidence="1 2">
    <name type="scientific">Dendrobium thyrsiflorum</name>
    <name type="common">Pinecone-like raceme dendrobium</name>
    <name type="synonym">Orchid</name>
    <dbReference type="NCBI Taxonomy" id="117978"/>
    <lineage>
        <taxon>Eukaryota</taxon>
        <taxon>Viridiplantae</taxon>
        <taxon>Streptophyta</taxon>
        <taxon>Embryophyta</taxon>
        <taxon>Tracheophyta</taxon>
        <taxon>Spermatophyta</taxon>
        <taxon>Magnoliopsida</taxon>
        <taxon>Liliopsida</taxon>
        <taxon>Asparagales</taxon>
        <taxon>Orchidaceae</taxon>
        <taxon>Epidendroideae</taxon>
        <taxon>Malaxideae</taxon>
        <taxon>Dendrobiinae</taxon>
        <taxon>Dendrobium</taxon>
    </lineage>
</organism>
<evidence type="ECO:0000313" key="2">
    <source>
        <dbReference type="Proteomes" id="UP001552299"/>
    </source>
</evidence>
<proteinExistence type="predicted"/>
<reference evidence="1 2" key="1">
    <citation type="journal article" date="2024" name="Plant Biotechnol. J.">
        <title>Dendrobium thyrsiflorum genome and its molecular insights into genes involved in important horticultural traits.</title>
        <authorList>
            <person name="Chen B."/>
            <person name="Wang J.Y."/>
            <person name="Zheng P.J."/>
            <person name="Li K.L."/>
            <person name="Liang Y.M."/>
            <person name="Chen X.F."/>
            <person name="Zhang C."/>
            <person name="Zhao X."/>
            <person name="He X."/>
            <person name="Zhang G.Q."/>
            <person name="Liu Z.J."/>
            <person name="Xu Q."/>
        </authorList>
    </citation>
    <scope>NUCLEOTIDE SEQUENCE [LARGE SCALE GENOMIC DNA]</scope>
    <source>
        <strain evidence="1">GZMU011</strain>
    </source>
</reference>
<keyword evidence="2" id="KW-1185">Reference proteome</keyword>
<comment type="caution">
    <text evidence="1">The sequence shown here is derived from an EMBL/GenBank/DDBJ whole genome shotgun (WGS) entry which is preliminary data.</text>
</comment>
<gene>
    <name evidence="1" type="ORF">M5K25_022743</name>
</gene>
<sequence>MECAEPSSINSTMEDEFALVMEPKNSFSLSISDKKNVPVFIQSGLKRCADWLKREGDKNKKWGRGKRKRSIGEAMAMFVVKDE</sequence>
<name>A0ABD0U6S3_DENTH</name>